<comment type="caution">
    <text evidence="1">The sequence shown here is derived from an EMBL/GenBank/DDBJ whole genome shotgun (WGS) entry which is preliminary data.</text>
</comment>
<gene>
    <name evidence="1" type="ORF">GRF63_08575</name>
</gene>
<organism evidence="1 2">
    <name type="scientific">Aurantiacibacter rhizosphaerae</name>
    <dbReference type="NCBI Taxonomy" id="2691582"/>
    <lineage>
        <taxon>Bacteria</taxon>
        <taxon>Pseudomonadati</taxon>
        <taxon>Pseudomonadota</taxon>
        <taxon>Alphaproteobacteria</taxon>
        <taxon>Sphingomonadales</taxon>
        <taxon>Erythrobacteraceae</taxon>
        <taxon>Aurantiacibacter</taxon>
    </lineage>
</organism>
<proteinExistence type="predicted"/>
<evidence type="ECO:0000313" key="1">
    <source>
        <dbReference type="EMBL" id="MWV27960.1"/>
    </source>
</evidence>
<reference evidence="1 2" key="1">
    <citation type="submission" date="2019-12" db="EMBL/GenBank/DDBJ databases">
        <authorList>
            <person name="Lee S.D."/>
        </authorList>
    </citation>
    <scope>NUCLEOTIDE SEQUENCE [LARGE SCALE GENOMIC DNA]</scope>
    <source>
        <strain evidence="1 2">GH3-10</strain>
    </source>
</reference>
<name>A0A844XDQ2_9SPHN</name>
<protein>
    <recommendedName>
        <fullName evidence="3">Phytoene synthase</fullName>
    </recommendedName>
</protein>
<reference evidence="1 2" key="2">
    <citation type="submission" date="2020-02" db="EMBL/GenBank/DDBJ databases">
        <title>Erythrobacter dongmakensis sp. nov., isolated from a tidal mudflat.</title>
        <authorList>
            <person name="Kim I.S."/>
        </authorList>
    </citation>
    <scope>NUCLEOTIDE SEQUENCE [LARGE SCALE GENOMIC DNA]</scope>
    <source>
        <strain evidence="1 2">GH3-10</strain>
    </source>
</reference>
<dbReference type="Proteomes" id="UP000461409">
    <property type="component" value="Unassembled WGS sequence"/>
</dbReference>
<dbReference type="RefSeq" id="WP_202131662.1">
    <property type="nucleotide sequence ID" value="NZ_WUBR01000002.1"/>
</dbReference>
<sequence>MSTDLIETLPLPQRLALSYAPRSAHAPTCAVLALDTRLAGIIRTGGEPVIAQMKLAWWRERLAQDPAQWPLGEPLLALLQQSGLDCAQLSPLVDGWEILLADSLNKDEIATFAQGRAKAWGAVADAASAAGSRAAVEQAGRTWALADLSLNLGTQEETARVRTAAHDEAAQQASLPAQLRPLAVLRGLAVRAMKRNAQELLDGPGAMALALRLGILGR</sequence>
<accession>A0A844XDQ2</accession>
<evidence type="ECO:0008006" key="3">
    <source>
        <dbReference type="Google" id="ProtNLM"/>
    </source>
</evidence>
<dbReference type="EMBL" id="WUBR01000002">
    <property type="protein sequence ID" value="MWV27960.1"/>
    <property type="molecule type" value="Genomic_DNA"/>
</dbReference>
<dbReference type="AlphaFoldDB" id="A0A844XDQ2"/>
<evidence type="ECO:0000313" key="2">
    <source>
        <dbReference type="Proteomes" id="UP000461409"/>
    </source>
</evidence>
<keyword evidence="2" id="KW-1185">Reference proteome</keyword>